<dbReference type="SUPFAM" id="SSF55729">
    <property type="entry name" value="Acyl-CoA N-acyltransferases (Nat)"/>
    <property type="match status" value="1"/>
</dbReference>
<dbReference type="InterPro" id="IPR000182">
    <property type="entry name" value="GNAT_dom"/>
</dbReference>
<dbReference type="PROSITE" id="PS51186">
    <property type="entry name" value="GNAT"/>
    <property type="match status" value="1"/>
</dbReference>
<reference evidence="4 5" key="1">
    <citation type="submission" date="2020-01" db="EMBL/GenBank/DDBJ databases">
        <title>Muriicola jejuensis KCTC 22299.</title>
        <authorList>
            <person name="Wang G."/>
        </authorList>
    </citation>
    <scope>NUCLEOTIDE SEQUENCE [LARGE SCALE GENOMIC DNA]</scope>
    <source>
        <strain evidence="4 5">KCTC 22299</strain>
    </source>
</reference>
<accession>A0A6P0UDV7</accession>
<evidence type="ECO:0000313" key="4">
    <source>
        <dbReference type="EMBL" id="NER10099.1"/>
    </source>
</evidence>
<dbReference type="AlphaFoldDB" id="A0A6P0UDV7"/>
<dbReference type="GO" id="GO:0016747">
    <property type="term" value="F:acyltransferase activity, transferring groups other than amino-acyl groups"/>
    <property type="evidence" value="ECO:0007669"/>
    <property type="project" value="InterPro"/>
</dbReference>
<keyword evidence="1 4" id="KW-0808">Transferase</keyword>
<dbReference type="PANTHER" id="PTHR43420">
    <property type="entry name" value="ACETYLTRANSFERASE"/>
    <property type="match status" value="1"/>
</dbReference>
<keyword evidence="5" id="KW-1185">Reference proteome</keyword>
<comment type="caution">
    <text evidence="4">The sequence shown here is derived from an EMBL/GenBank/DDBJ whole genome shotgun (WGS) entry which is preliminary data.</text>
</comment>
<dbReference type="Proteomes" id="UP000468443">
    <property type="component" value="Unassembled WGS sequence"/>
</dbReference>
<dbReference type="PANTHER" id="PTHR43420:SF47">
    <property type="entry name" value="N-ACETYLTRANSFERASE DOMAIN-CONTAINING PROTEIN"/>
    <property type="match status" value="1"/>
</dbReference>
<feature type="domain" description="N-acetyltransferase" evidence="3">
    <location>
        <begin position="1"/>
        <end position="166"/>
    </location>
</feature>
<dbReference type="InterPro" id="IPR016181">
    <property type="entry name" value="Acyl_CoA_acyltransferase"/>
</dbReference>
<sequence>MIRTAKLGEIPRIMSLTRACAKHMIEMGIEQWNDHYPSEKAFLKDLSRGELYLLDISGKIVGCITISTHMDEEYRPVKWLTPNGNNVYIHRLAVHPEHQGQGLARQLMDHAEDMAKAENCISVRLDTFSKNERNQRFYEARGYKKLEPVYFPKQSPLPFYCYELIL</sequence>
<protein>
    <submittedName>
        <fullName evidence="4">GNAT family N-acetyltransferase</fullName>
    </submittedName>
</protein>
<dbReference type="Gene3D" id="3.40.630.30">
    <property type="match status" value="1"/>
</dbReference>
<proteinExistence type="predicted"/>
<evidence type="ECO:0000259" key="3">
    <source>
        <dbReference type="PROSITE" id="PS51186"/>
    </source>
</evidence>
<evidence type="ECO:0000256" key="2">
    <source>
        <dbReference type="ARBA" id="ARBA00023315"/>
    </source>
</evidence>
<keyword evidence="2" id="KW-0012">Acyltransferase</keyword>
<evidence type="ECO:0000256" key="1">
    <source>
        <dbReference type="ARBA" id="ARBA00022679"/>
    </source>
</evidence>
<dbReference type="EMBL" id="JAABOP010000001">
    <property type="protein sequence ID" value="NER10099.1"/>
    <property type="molecule type" value="Genomic_DNA"/>
</dbReference>
<dbReference type="Pfam" id="PF00583">
    <property type="entry name" value="Acetyltransf_1"/>
    <property type="match status" value="1"/>
</dbReference>
<evidence type="ECO:0000313" key="5">
    <source>
        <dbReference type="Proteomes" id="UP000468443"/>
    </source>
</evidence>
<dbReference type="InterPro" id="IPR050680">
    <property type="entry name" value="YpeA/RimI_acetyltransf"/>
</dbReference>
<gene>
    <name evidence="4" type="ORF">GWK09_06200</name>
</gene>
<name>A0A6P0UDV7_9FLAO</name>
<dbReference type="CDD" id="cd04301">
    <property type="entry name" value="NAT_SF"/>
    <property type="match status" value="1"/>
</dbReference>
<dbReference type="RefSeq" id="WP_163692120.1">
    <property type="nucleotide sequence ID" value="NZ_FXTW01000001.1"/>
</dbReference>
<organism evidence="4 5">
    <name type="scientific">Muriicola jejuensis</name>
    <dbReference type="NCBI Taxonomy" id="504488"/>
    <lineage>
        <taxon>Bacteria</taxon>
        <taxon>Pseudomonadati</taxon>
        <taxon>Bacteroidota</taxon>
        <taxon>Flavobacteriia</taxon>
        <taxon>Flavobacteriales</taxon>
        <taxon>Flavobacteriaceae</taxon>
        <taxon>Muriicola</taxon>
    </lineage>
</organism>